<gene>
    <name evidence="2" type="ORF">BegalDRAFT_1931</name>
</gene>
<organism evidence="2 3">
    <name type="scientific">Beggiatoa alba B18LD</name>
    <dbReference type="NCBI Taxonomy" id="395493"/>
    <lineage>
        <taxon>Bacteria</taxon>
        <taxon>Pseudomonadati</taxon>
        <taxon>Pseudomonadota</taxon>
        <taxon>Gammaproteobacteria</taxon>
        <taxon>Thiotrichales</taxon>
        <taxon>Thiotrichaceae</taxon>
        <taxon>Beggiatoa</taxon>
    </lineage>
</organism>
<dbReference type="PANTHER" id="PTHR12126">
    <property type="entry name" value="NADH-UBIQUINONE OXIDOREDUCTASE 39 KDA SUBUNIT-RELATED"/>
    <property type="match status" value="1"/>
</dbReference>
<dbReference type="STRING" id="395493.BegalDRAFT_1931"/>
<feature type="domain" description="NAD-dependent epimerase/dehydratase" evidence="1">
    <location>
        <begin position="128"/>
        <end position="212"/>
    </location>
</feature>
<dbReference type="eggNOG" id="COG0702">
    <property type="taxonomic scope" value="Bacteria"/>
</dbReference>
<dbReference type="Gene3D" id="3.40.50.720">
    <property type="entry name" value="NAD(P)-binding Rossmann-like Domain"/>
    <property type="match status" value="2"/>
</dbReference>
<dbReference type="Proteomes" id="UP000005744">
    <property type="component" value="Unassembled WGS sequence"/>
</dbReference>
<sequence length="302" mass="33938">MNCNKLDNNMFPLIPAQTPVLVTGASNQIGHFLLPHLQQAGWQVTAISRQATTRPDWQQLDLQTAELSIYQPTVLIHIAPLSLLPVLLEKLPNNAPLQRLITFSSTSRFTKINSNNFKEQQIVTQLTQAEQAIINICLARQIPYTIFRPTLVYGCGLDKNISFIARFIQRFGFFPLIGSGVGLRQPVHADDLALACLQVLNNPTTFNKSYNLSGGETLSYRAMVEHVFTTLGKKPRILVIPEQIFYRLANLLRIFPMFRHVSGEMVSRMKTDLCFASTDAVQDFAYTPRAFTQSTLGILSQK</sequence>
<dbReference type="InterPro" id="IPR036291">
    <property type="entry name" value="NAD(P)-bd_dom_sf"/>
</dbReference>
<name>I3CGR0_9GAMM</name>
<dbReference type="Pfam" id="PF01370">
    <property type="entry name" value="Epimerase"/>
    <property type="match status" value="2"/>
</dbReference>
<dbReference type="RefSeq" id="WP_002686057.1">
    <property type="nucleotide sequence ID" value="NZ_JH600070.1"/>
</dbReference>
<keyword evidence="3" id="KW-1185">Reference proteome</keyword>
<dbReference type="PANTHER" id="PTHR12126:SF11">
    <property type="entry name" value="NADH DEHYDROGENASE [UBIQUINONE] 1 ALPHA SUBCOMPLEX SUBUNIT 9, MITOCHONDRIAL"/>
    <property type="match status" value="1"/>
</dbReference>
<dbReference type="SUPFAM" id="SSF51735">
    <property type="entry name" value="NAD(P)-binding Rossmann-fold domains"/>
    <property type="match status" value="1"/>
</dbReference>
<feature type="domain" description="NAD-dependent epimerase/dehydratase" evidence="1">
    <location>
        <begin position="20"/>
        <end position="79"/>
    </location>
</feature>
<evidence type="ECO:0000313" key="3">
    <source>
        <dbReference type="Proteomes" id="UP000005744"/>
    </source>
</evidence>
<dbReference type="InterPro" id="IPR001509">
    <property type="entry name" value="Epimerase_deHydtase"/>
</dbReference>
<dbReference type="GO" id="GO:0044877">
    <property type="term" value="F:protein-containing complex binding"/>
    <property type="evidence" value="ECO:0007669"/>
    <property type="project" value="TreeGrafter"/>
</dbReference>
<dbReference type="InterPro" id="IPR051207">
    <property type="entry name" value="ComplexI_NDUFA9_subunit"/>
</dbReference>
<accession>I3CGR0</accession>
<reference evidence="2 3" key="1">
    <citation type="submission" date="2011-11" db="EMBL/GenBank/DDBJ databases">
        <title>Improved High-Quality Draft sequence of Beggiatoa alba B18lD.</title>
        <authorList>
            <consortium name="US DOE Joint Genome Institute"/>
            <person name="Lucas S."/>
            <person name="Han J."/>
            <person name="Lapidus A."/>
            <person name="Cheng J.-F."/>
            <person name="Goodwin L."/>
            <person name="Pitluck S."/>
            <person name="Peters L."/>
            <person name="Mikhailova N."/>
            <person name="Held B."/>
            <person name="Detter J.C."/>
            <person name="Han C."/>
            <person name="Tapia R."/>
            <person name="Land M."/>
            <person name="Hauser L."/>
            <person name="Kyrpides N."/>
            <person name="Ivanova N."/>
            <person name="Pagani I."/>
            <person name="Samuel K."/>
            <person name="Teske A."/>
            <person name="Mueller J."/>
            <person name="Woyke T."/>
        </authorList>
    </citation>
    <scope>NUCLEOTIDE SEQUENCE [LARGE SCALE GENOMIC DNA]</scope>
    <source>
        <strain evidence="2 3">B18LD</strain>
    </source>
</reference>
<dbReference type="EMBL" id="JH600070">
    <property type="protein sequence ID" value="EIJ42803.1"/>
    <property type="molecule type" value="Genomic_DNA"/>
</dbReference>
<proteinExistence type="predicted"/>
<evidence type="ECO:0000259" key="1">
    <source>
        <dbReference type="Pfam" id="PF01370"/>
    </source>
</evidence>
<dbReference type="HOGENOM" id="CLU_007383_6_5_6"/>
<protein>
    <submittedName>
        <fullName evidence="2">NAD dependent epimerase/dehydratase family protein</fullName>
    </submittedName>
</protein>
<dbReference type="AlphaFoldDB" id="I3CGR0"/>
<evidence type="ECO:0000313" key="2">
    <source>
        <dbReference type="EMBL" id="EIJ42803.1"/>
    </source>
</evidence>